<dbReference type="InterPro" id="IPR007492">
    <property type="entry name" value="LytTR_DNA-bd_dom"/>
</dbReference>
<dbReference type="InterPro" id="IPR046947">
    <property type="entry name" value="LytR-like"/>
</dbReference>
<evidence type="ECO:0000256" key="3">
    <source>
        <dbReference type="ARBA" id="ARBA00023015"/>
    </source>
</evidence>
<dbReference type="PROSITE" id="PS50930">
    <property type="entry name" value="HTH_LYTTR"/>
    <property type="match status" value="1"/>
</dbReference>
<dbReference type="PANTHER" id="PTHR37299">
    <property type="entry name" value="TRANSCRIPTIONAL REGULATOR-RELATED"/>
    <property type="match status" value="1"/>
</dbReference>
<evidence type="ECO:0000256" key="4">
    <source>
        <dbReference type="ARBA" id="ARBA00023125"/>
    </source>
</evidence>
<keyword evidence="1" id="KW-0597">Phosphoprotein</keyword>
<dbReference type="Pfam" id="PF00072">
    <property type="entry name" value="Response_reg"/>
    <property type="match status" value="1"/>
</dbReference>
<dbReference type="InterPro" id="IPR001789">
    <property type="entry name" value="Sig_transdc_resp-reg_receiver"/>
</dbReference>
<dbReference type="Gene3D" id="2.20.25.10">
    <property type="match status" value="1"/>
</dbReference>
<dbReference type="AlphaFoldDB" id="A0A0B6ALU3"/>
<keyword evidence="3" id="KW-0805">Transcription regulation</keyword>
<dbReference type="GeneID" id="93641131"/>
<evidence type="ECO:0000313" key="6">
    <source>
        <dbReference type="EMBL" id="AJI24451.1"/>
    </source>
</evidence>
<dbReference type="RefSeq" id="WP_016763094.1">
    <property type="nucleotide sequence ID" value="NZ_BCVB01000007.1"/>
</dbReference>
<dbReference type="InterPro" id="IPR011006">
    <property type="entry name" value="CheY-like_superfamily"/>
</dbReference>
<keyword evidence="5" id="KW-0804">Transcription</keyword>
<dbReference type="EMBL" id="CP009920">
    <property type="protein sequence ID" value="AJI24451.1"/>
    <property type="molecule type" value="Genomic_DNA"/>
</dbReference>
<dbReference type="PROSITE" id="PS50110">
    <property type="entry name" value="RESPONSE_REGULATORY"/>
    <property type="match status" value="1"/>
</dbReference>
<gene>
    <name evidence="6" type="ORF">BG04_3067</name>
</gene>
<evidence type="ECO:0000256" key="2">
    <source>
        <dbReference type="ARBA" id="ARBA00023012"/>
    </source>
</evidence>
<dbReference type="KEGG" id="bmeg:BG04_3067"/>
<dbReference type="PANTHER" id="PTHR37299:SF1">
    <property type="entry name" value="STAGE 0 SPORULATION PROTEIN A HOMOLOG"/>
    <property type="match status" value="1"/>
</dbReference>
<dbReference type="SMART" id="SM00850">
    <property type="entry name" value="LytTR"/>
    <property type="match status" value="1"/>
</dbReference>
<organism evidence="6 7">
    <name type="scientific">Priestia megaterium (strain ATCC 14581 / DSM 32 / CCUG 1817 / JCM 2506 / NBRC 15308 / NCIMB 9376 / NCTC 10342 / NRRL B-14308 / VKM B-512 / Ford 19)</name>
    <name type="common">Bacillus megaterium</name>
    <dbReference type="NCBI Taxonomy" id="1348623"/>
    <lineage>
        <taxon>Bacteria</taxon>
        <taxon>Bacillati</taxon>
        <taxon>Bacillota</taxon>
        <taxon>Bacilli</taxon>
        <taxon>Bacillales</taxon>
        <taxon>Bacillaceae</taxon>
        <taxon>Priestia</taxon>
    </lineage>
</organism>
<protein>
    <submittedName>
        <fullName evidence="6">Response regulator</fullName>
    </submittedName>
</protein>
<evidence type="ECO:0000256" key="1">
    <source>
        <dbReference type="ARBA" id="ARBA00022553"/>
    </source>
</evidence>
<dbReference type="GO" id="GO:0000156">
    <property type="term" value="F:phosphorelay response regulator activity"/>
    <property type="evidence" value="ECO:0007669"/>
    <property type="project" value="InterPro"/>
</dbReference>
<evidence type="ECO:0000256" key="5">
    <source>
        <dbReference type="ARBA" id="ARBA00023163"/>
    </source>
</evidence>
<dbReference type="Proteomes" id="UP000031829">
    <property type="component" value="Chromosome"/>
</dbReference>
<proteinExistence type="predicted"/>
<evidence type="ECO:0000313" key="7">
    <source>
        <dbReference type="Proteomes" id="UP000031829"/>
    </source>
</evidence>
<keyword evidence="4" id="KW-0238">DNA-binding</keyword>
<name>A0A0B6ALU3_PRIM2</name>
<accession>A0A0B6ALU3</accession>
<reference evidence="6 7" key="1">
    <citation type="journal article" date="2015" name="Genome Announc.">
        <title>Complete genome sequences for 35 biothreat assay-relevant bacillus species.</title>
        <authorList>
            <person name="Johnson S.L."/>
            <person name="Daligault H.E."/>
            <person name="Davenport K.W."/>
            <person name="Jaissle J."/>
            <person name="Frey K.G."/>
            <person name="Ladner J.T."/>
            <person name="Broomall S.M."/>
            <person name="Bishop-Lilly K.A."/>
            <person name="Bruce D.C."/>
            <person name="Gibbons H.S."/>
            <person name="Coyne S.R."/>
            <person name="Lo C.C."/>
            <person name="Meincke L."/>
            <person name="Munk A.C."/>
            <person name="Koroleva G.I."/>
            <person name="Rosenzweig C.N."/>
            <person name="Palacios G.F."/>
            <person name="Redden C.L."/>
            <person name="Minogue T.D."/>
            <person name="Chain P.S."/>
        </authorList>
    </citation>
    <scope>NUCLEOTIDE SEQUENCE [LARGE SCALE GENOMIC DNA]</scope>
    <source>
        <strain evidence="7">ATCC 14581 / DSM 32 / JCM 2506 / NBRC 15308 / NCIMB 9376 / NCTC 10342 / NRRL B-14308 / VKM B-512</strain>
    </source>
</reference>
<dbReference type="SUPFAM" id="SSF52172">
    <property type="entry name" value="CheY-like"/>
    <property type="match status" value="1"/>
</dbReference>
<dbReference type="Gene3D" id="3.40.50.2300">
    <property type="match status" value="1"/>
</dbReference>
<dbReference type="GO" id="GO:0003677">
    <property type="term" value="F:DNA binding"/>
    <property type="evidence" value="ECO:0007669"/>
    <property type="project" value="UniProtKB-KW"/>
</dbReference>
<dbReference type="HOGENOM" id="CLU_000445_14_1_9"/>
<dbReference type="FunFam" id="3.40.50.2300:FF:000134">
    <property type="entry name" value="Autolysin response regulator LytR"/>
    <property type="match status" value="1"/>
</dbReference>
<dbReference type="Gene3D" id="2.40.50.40">
    <property type="match status" value="1"/>
</dbReference>
<keyword evidence="2" id="KW-0902">Two-component regulatory system</keyword>
<sequence length="246" mass="28265">MLRVLIVDDEMLARDELKYLLHRTKEVDFIEEAESIEEALDKMMDEKPDLLFLDIQLSDDSGFDIAKRLKKMKNPPAIIFATAYDQYALQAFEVDAIDYILKPFDEERVVQAIHKYKKMRVPHPAVKEEESIGESSSQTGKLAISVDDSIVLVNIKDILFVGLIEGEVTIQTITESYHTADTLAMLEKKLPSQSFSRVHRGYIVNVDHISEVQPWFNSTYNLVMKNDERVPVSRTYAKELKKRLGI</sequence>
<dbReference type="SMART" id="SM00448">
    <property type="entry name" value="REC"/>
    <property type="match status" value="1"/>
</dbReference>
<dbReference type="Pfam" id="PF04397">
    <property type="entry name" value="LytTR"/>
    <property type="match status" value="1"/>
</dbReference>